<dbReference type="Pfam" id="PF13472">
    <property type="entry name" value="Lipase_GDSL_2"/>
    <property type="match status" value="1"/>
</dbReference>
<dbReference type="PANTHER" id="PTHR30383:SF24">
    <property type="entry name" value="THIOESTERASE 1_PROTEASE 1_LYSOPHOSPHOLIPASE L1"/>
    <property type="match status" value="1"/>
</dbReference>
<dbReference type="InterPro" id="IPR013830">
    <property type="entry name" value="SGNH_hydro"/>
</dbReference>
<comment type="caution">
    <text evidence="2">The sequence shown here is derived from an EMBL/GenBank/DDBJ whole genome shotgun (WGS) entry which is preliminary data.</text>
</comment>
<organism evidence="2 3">
    <name type="scientific">Uliginosibacterium sediminicola</name>
    <dbReference type="NCBI Taxonomy" id="2024550"/>
    <lineage>
        <taxon>Bacteria</taxon>
        <taxon>Pseudomonadati</taxon>
        <taxon>Pseudomonadota</taxon>
        <taxon>Betaproteobacteria</taxon>
        <taxon>Rhodocyclales</taxon>
        <taxon>Zoogloeaceae</taxon>
        <taxon>Uliginosibacterium</taxon>
    </lineage>
</organism>
<dbReference type="PROSITE" id="PS01098">
    <property type="entry name" value="LIPASE_GDSL_SER"/>
    <property type="match status" value="1"/>
</dbReference>
<feature type="domain" description="SGNH hydrolase-type esterase" evidence="1">
    <location>
        <begin position="24"/>
        <end position="185"/>
    </location>
</feature>
<dbReference type="Proteomes" id="UP001410394">
    <property type="component" value="Unassembled WGS sequence"/>
</dbReference>
<dbReference type="RefSeq" id="WP_345918742.1">
    <property type="nucleotide sequence ID" value="NZ_JBDIVE010000002.1"/>
</dbReference>
<sequence length="201" mass="21970">MLRTLLLIPFLLLASICHAEGILVFGDSLSAGYGIDAQSAWPKLLEQRLREEGYRYPVHNASISGETTAGGRARLDEALKRTQPQILILELGANDGLRGLPISAMRANLDAMVSSAQKAGAKVLLLGMRMPPSMGQAYTEKFRSTFEDVAKTHKTALLPFFLEGVATRRELIQADGLHPVAAAQKLLLDNVWPQLKPLLKK</sequence>
<dbReference type="PANTHER" id="PTHR30383">
    <property type="entry name" value="THIOESTERASE 1/PROTEASE 1/LYSOPHOSPHOLIPASE L1"/>
    <property type="match status" value="1"/>
</dbReference>
<name>A0ABU9YWS8_9RHOO</name>
<accession>A0ABU9YWS8</accession>
<dbReference type="Gene3D" id="3.40.50.1110">
    <property type="entry name" value="SGNH hydrolase"/>
    <property type="match status" value="1"/>
</dbReference>
<proteinExistence type="predicted"/>
<dbReference type="SUPFAM" id="SSF52266">
    <property type="entry name" value="SGNH hydrolase"/>
    <property type="match status" value="1"/>
</dbReference>
<keyword evidence="3" id="KW-1185">Reference proteome</keyword>
<dbReference type="InterPro" id="IPR008265">
    <property type="entry name" value="Lipase_GDSL_AS"/>
</dbReference>
<evidence type="ECO:0000313" key="3">
    <source>
        <dbReference type="Proteomes" id="UP001410394"/>
    </source>
</evidence>
<dbReference type="EMBL" id="JBDIVE010000002">
    <property type="protein sequence ID" value="MEN3067979.1"/>
    <property type="molecule type" value="Genomic_DNA"/>
</dbReference>
<dbReference type="InterPro" id="IPR036514">
    <property type="entry name" value="SGNH_hydro_sf"/>
</dbReference>
<dbReference type="InterPro" id="IPR051532">
    <property type="entry name" value="Ester_Hydrolysis_Enzymes"/>
</dbReference>
<gene>
    <name evidence="2" type="ORF">ABDB84_05760</name>
</gene>
<reference evidence="2 3" key="1">
    <citation type="journal article" date="2018" name="Int. J. Syst. Evol. Microbiol.">
        <title>Uliginosibacterium sediminicola sp. nov., isolated from freshwater sediment.</title>
        <authorList>
            <person name="Hwang W.M."/>
            <person name="Kim S.M."/>
            <person name="Kang K."/>
            <person name="Ahn T.Y."/>
        </authorList>
    </citation>
    <scope>NUCLEOTIDE SEQUENCE [LARGE SCALE GENOMIC DNA]</scope>
    <source>
        <strain evidence="2 3">M1-21</strain>
    </source>
</reference>
<dbReference type="CDD" id="cd01822">
    <property type="entry name" value="Lysophospholipase_L1_like"/>
    <property type="match status" value="1"/>
</dbReference>
<evidence type="ECO:0000313" key="2">
    <source>
        <dbReference type="EMBL" id="MEN3067979.1"/>
    </source>
</evidence>
<evidence type="ECO:0000259" key="1">
    <source>
        <dbReference type="Pfam" id="PF13472"/>
    </source>
</evidence>
<protein>
    <submittedName>
        <fullName evidence="2">Arylesterase</fullName>
    </submittedName>
</protein>